<comment type="caution">
    <text evidence="3">The sequence shown here is derived from an EMBL/GenBank/DDBJ whole genome shotgun (WGS) entry which is preliminary data.</text>
</comment>
<dbReference type="Gene3D" id="2.40.160.20">
    <property type="match status" value="1"/>
</dbReference>
<keyword evidence="4" id="KW-1185">Reference proteome</keyword>
<dbReference type="Pfam" id="PF13568">
    <property type="entry name" value="OMP_b-brl_2"/>
    <property type="match status" value="1"/>
</dbReference>
<name>A0A930YTY6_9FLAO</name>
<dbReference type="SUPFAM" id="SSF56925">
    <property type="entry name" value="OMPA-like"/>
    <property type="match status" value="1"/>
</dbReference>
<feature type="chain" id="PRO_5037895096" evidence="1">
    <location>
        <begin position="19"/>
        <end position="197"/>
    </location>
</feature>
<proteinExistence type="predicted"/>
<evidence type="ECO:0000256" key="1">
    <source>
        <dbReference type="SAM" id="SignalP"/>
    </source>
</evidence>
<dbReference type="RefSeq" id="WP_194738236.1">
    <property type="nucleotide sequence ID" value="NZ_JADKYY010000001.1"/>
</dbReference>
<evidence type="ECO:0000259" key="2">
    <source>
        <dbReference type="Pfam" id="PF13568"/>
    </source>
</evidence>
<organism evidence="3 4">
    <name type="scientific">Planobacterium oryzisoli</name>
    <dbReference type="NCBI Taxonomy" id="2771435"/>
    <lineage>
        <taxon>Bacteria</taxon>
        <taxon>Pseudomonadati</taxon>
        <taxon>Bacteroidota</taxon>
        <taxon>Flavobacteriia</taxon>
        <taxon>Flavobacteriales</taxon>
        <taxon>Weeksellaceae</taxon>
        <taxon>Chryseobacterium group</taxon>
        <taxon>Chryseobacterium</taxon>
    </lineage>
</organism>
<dbReference type="InterPro" id="IPR011250">
    <property type="entry name" value="OMP/PagP_B-barrel"/>
</dbReference>
<reference evidence="3" key="1">
    <citation type="submission" date="2020-11" db="EMBL/GenBank/DDBJ databases">
        <title>Genome seq and assembly of Planobacterium sp.</title>
        <authorList>
            <person name="Chhetri G."/>
        </authorList>
    </citation>
    <scope>NUCLEOTIDE SEQUENCE</scope>
    <source>
        <strain evidence="3">GCR5</strain>
    </source>
</reference>
<keyword evidence="1" id="KW-0732">Signal</keyword>
<dbReference type="EMBL" id="JADKYY010000001">
    <property type="protein sequence ID" value="MBF5026306.1"/>
    <property type="molecule type" value="Genomic_DNA"/>
</dbReference>
<protein>
    <submittedName>
        <fullName evidence="3">PorT family protein</fullName>
    </submittedName>
</protein>
<accession>A0A930YTY6</accession>
<feature type="domain" description="Outer membrane protein beta-barrel" evidence="2">
    <location>
        <begin position="17"/>
        <end position="171"/>
    </location>
</feature>
<feature type="signal peptide" evidence="1">
    <location>
        <begin position="1"/>
        <end position="18"/>
    </location>
</feature>
<dbReference type="Proteomes" id="UP000694480">
    <property type="component" value="Unassembled WGS sequence"/>
</dbReference>
<sequence>MKKLLLGAALAVSSLTFAQQFGAKAGVNVSNISSDNSLDTNTKTGFYAGLMMNAPLAENFSIQPEVLYNSVGTEYTYGTVGTSTLTLDYITVPVMFQYNVVPQFYLEAGPEFGFLVNAKQKIESGSWSGTAELDKDNFNPFNFGVGLGAGFNLTNNIGINARYVAGFTDATDENNQQFGSDANNKNNVFQAGLTFKF</sequence>
<evidence type="ECO:0000313" key="4">
    <source>
        <dbReference type="Proteomes" id="UP000694480"/>
    </source>
</evidence>
<dbReference type="InterPro" id="IPR025665">
    <property type="entry name" value="Beta-barrel_OMP_2"/>
</dbReference>
<gene>
    <name evidence="3" type="ORF">IC612_00655</name>
</gene>
<evidence type="ECO:0000313" key="3">
    <source>
        <dbReference type="EMBL" id="MBF5026306.1"/>
    </source>
</evidence>
<dbReference type="AlphaFoldDB" id="A0A930YTY6"/>